<protein>
    <recommendedName>
        <fullName evidence="1">Htaa domain-containing protein</fullName>
    </recommendedName>
</protein>
<evidence type="ECO:0000313" key="2">
    <source>
        <dbReference type="EMBL" id="MTB93727.1"/>
    </source>
</evidence>
<reference evidence="2 3" key="1">
    <citation type="submission" date="2019-10" db="EMBL/GenBank/DDBJ databases">
        <title>Nocardioides novel species isolated from the excrement of Marmot.</title>
        <authorList>
            <person name="Zhang G."/>
        </authorList>
    </citation>
    <scope>NUCLEOTIDE SEQUENCE [LARGE SCALE GENOMIC DNA]</scope>
    <source>
        <strain evidence="3">zg-579</strain>
    </source>
</reference>
<dbReference type="AlphaFoldDB" id="A0A6I3IXB8"/>
<dbReference type="EMBL" id="WLCI01000002">
    <property type="protein sequence ID" value="MTB93727.1"/>
    <property type="molecule type" value="Genomic_DNA"/>
</dbReference>
<organism evidence="2 3">
    <name type="scientific">Nocardioides marmotae</name>
    <dbReference type="NCBI Taxonomy" id="2663857"/>
    <lineage>
        <taxon>Bacteria</taxon>
        <taxon>Bacillati</taxon>
        <taxon>Actinomycetota</taxon>
        <taxon>Actinomycetes</taxon>
        <taxon>Propionibacteriales</taxon>
        <taxon>Nocardioidaceae</taxon>
        <taxon>Nocardioides</taxon>
    </lineage>
</organism>
<comment type="caution">
    <text evidence="2">The sequence shown here is derived from an EMBL/GenBank/DDBJ whole genome shotgun (WGS) entry which is preliminary data.</text>
</comment>
<evidence type="ECO:0000313" key="3">
    <source>
        <dbReference type="Proteomes" id="UP000433406"/>
    </source>
</evidence>
<evidence type="ECO:0000259" key="1">
    <source>
        <dbReference type="Pfam" id="PF04213"/>
    </source>
</evidence>
<sequence length="179" mass="19836">MAQYRPNGCLNRWMVRSMGVVMKWGVKSSFRHYILTSGSGKITAMGGADALEDGTFVFTGEDTSRPHDLRFCGDLRFSAHHGMLFVMVHDPWITRRDNDWDLSVTDVGHWPARTHRMVFARLGTPAVTESGLEFPEVRLTPEASLDFGGNYPAGTALDPIHVVDDMAEPSHPGPPRTPA</sequence>
<accession>A0A6I3IXB8</accession>
<dbReference type="InterPro" id="IPR007331">
    <property type="entry name" value="Htaa"/>
</dbReference>
<dbReference type="Proteomes" id="UP000433406">
    <property type="component" value="Unassembled WGS sequence"/>
</dbReference>
<feature type="domain" description="Htaa" evidence="1">
    <location>
        <begin position="22"/>
        <end position="162"/>
    </location>
</feature>
<proteinExistence type="predicted"/>
<gene>
    <name evidence="2" type="ORF">GGQ22_01390</name>
</gene>
<name>A0A6I3IXB8_9ACTN</name>
<keyword evidence="3" id="KW-1185">Reference proteome</keyword>
<dbReference type="Pfam" id="PF04213">
    <property type="entry name" value="HtaA"/>
    <property type="match status" value="1"/>
</dbReference>